<dbReference type="Proteomes" id="UP000799439">
    <property type="component" value="Unassembled WGS sequence"/>
</dbReference>
<dbReference type="EMBL" id="ML996092">
    <property type="protein sequence ID" value="KAF2148765.1"/>
    <property type="molecule type" value="Genomic_DNA"/>
</dbReference>
<gene>
    <name evidence="1" type="ORF">K461DRAFT_282225</name>
</gene>
<reference evidence="1" key="1">
    <citation type="journal article" date="2020" name="Stud. Mycol.">
        <title>101 Dothideomycetes genomes: a test case for predicting lifestyles and emergence of pathogens.</title>
        <authorList>
            <person name="Haridas S."/>
            <person name="Albert R."/>
            <person name="Binder M."/>
            <person name="Bloem J."/>
            <person name="Labutti K."/>
            <person name="Salamov A."/>
            <person name="Andreopoulos B."/>
            <person name="Baker S."/>
            <person name="Barry K."/>
            <person name="Bills G."/>
            <person name="Bluhm B."/>
            <person name="Cannon C."/>
            <person name="Castanera R."/>
            <person name="Culley D."/>
            <person name="Daum C."/>
            <person name="Ezra D."/>
            <person name="Gonzalez J."/>
            <person name="Henrissat B."/>
            <person name="Kuo A."/>
            <person name="Liang C."/>
            <person name="Lipzen A."/>
            <person name="Lutzoni F."/>
            <person name="Magnuson J."/>
            <person name="Mondo S."/>
            <person name="Nolan M."/>
            <person name="Ohm R."/>
            <person name="Pangilinan J."/>
            <person name="Park H.-J."/>
            <person name="Ramirez L."/>
            <person name="Alfaro M."/>
            <person name="Sun H."/>
            <person name="Tritt A."/>
            <person name="Yoshinaga Y."/>
            <person name="Zwiers L.-H."/>
            <person name="Turgeon B."/>
            <person name="Goodwin S."/>
            <person name="Spatafora J."/>
            <person name="Crous P."/>
            <person name="Grigoriev I."/>
        </authorList>
    </citation>
    <scope>NUCLEOTIDE SEQUENCE</scope>
    <source>
        <strain evidence="1">CBS 260.36</strain>
    </source>
</reference>
<keyword evidence="2" id="KW-1185">Reference proteome</keyword>
<name>A0A9P4IW07_9PEZI</name>
<sequence>MVDVDRDDGGYIDCADVKYVENGFVNCISLRYCRLIKLLRVLKIVTGAELQKRFTSVWGDGFFGEEHKIRVGHPGSMMYWLTCVENERARERGECIVRLQLSSS</sequence>
<dbReference type="AlphaFoldDB" id="A0A9P4IW07"/>
<comment type="caution">
    <text evidence="1">The sequence shown here is derived from an EMBL/GenBank/DDBJ whole genome shotgun (WGS) entry which is preliminary data.</text>
</comment>
<organism evidence="1 2">
    <name type="scientific">Myriangium duriaei CBS 260.36</name>
    <dbReference type="NCBI Taxonomy" id="1168546"/>
    <lineage>
        <taxon>Eukaryota</taxon>
        <taxon>Fungi</taxon>
        <taxon>Dikarya</taxon>
        <taxon>Ascomycota</taxon>
        <taxon>Pezizomycotina</taxon>
        <taxon>Dothideomycetes</taxon>
        <taxon>Dothideomycetidae</taxon>
        <taxon>Myriangiales</taxon>
        <taxon>Myriangiaceae</taxon>
        <taxon>Myriangium</taxon>
    </lineage>
</organism>
<evidence type="ECO:0000313" key="2">
    <source>
        <dbReference type="Proteomes" id="UP000799439"/>
    </source>
</evidence>
<accession>A0A9P4IW07</accession>
<proteinExistence type="predicted"/>
<evidence type="ECO:0000313" key="1">
    <source>
        <dbReference type="EMBL" id="KAF2148765.1"/>
    </source>
</evidence>
<protein>
    <submittedName>
        <fullName evidence="1">Uncharacterized protein</fullName>
    </submittedName>
</protein>